<comment type="catalytic activity">
    <reaction evidence="10">
        <text>a cytidine in rRNA + S-adenosyl-L-methionine = a 5-methylcytidine in rRNA + S-adenosyl-L-homocysteine + H(+)</text>
        <dbReference type="Rhea" id="RHEA:61484"/>
        <dbReference type="Rhea" id="RHEA-COMP:15836"/>
        <dbReference type="Rhea" id="RHEA-COMP:15837"/>
        <dbReference type="ChEBI" id="CHEBI:15378"/>
        <dbReference type="ChEBI" id="CHEBI:57856"/>
        <dbReference type="ChEBI" id="CHEBI:59789"/>
        <dbReference type="ChEBI" id="CHEBI:74483"/>
        <dbReference type="ChEBI" id="CHEBI:82748"/>
    </reaction>
</comment>
<dbReference type="GO" id="GO:0031167">
    <property type="term" value="P:rRNA methylation"/>
    <property type="evidence" value="ECO:0007669"/>
    <property type="project" value="TreeGrafter"/>
</dbReference>
<dbReference type="Pfam" id="PF01189">
    <property type="entry name" value="Methyltr_RsmB-F"/>
    <property type="match status" value="1"/>
</dbReference>
<protein>
    <recommendedName>
        <fullName evidence="9">NOL1/NOP2/Sun domain family member 4</fullName>
    </recommendedName>
</protein>
<dbReference type="PANTHER" id="PTHR22808">
    <property type="entry name" value="NCL1 YEAST -RELATED NOL1/NOP2/FMU SUN DOMAIN-CONTAINING"/>
    <property type="match status" value="1"/>
</dbReference>
<proteinExistence type="inferred from homology"/>
<dbReference type="GO" id="GO:0003677">
    <property type="term" value="F:DNA binding"/>
    <property type="evidence" value="ECO:0007669"/>
    <property type="project" value="InterPro"/>
</dbReference>
<name>A0AA36BHM5_OCTVU</name>
<dbReference type="InterPro" id="IPR036623">
    <property type="entry name" value="Hemimethylated_DNA-bd_sf"/>
</dbReference>
<evidence type="ECO:0000256" key="2">
    <source>
        <dbReference type="ARBA" id="ARBA00022552"/>
    </source>
</evidence>
<dbReference type="InterPro" id="IPR049560">
    <property type="entry name" value="MeTrfase_RsmB-F_NOP2_cat"/>
</dbReference>
<dbReference type="GO" id="GO:0008233">
    <property type="term" value="F:peptidase activity"/>
    <property type="evidence" value="ECO:0007669"/>
    <property type="project" value="UniProtKB-KW"/>
</dbReference>
<dbReference type="NCBIfam" id="TIGR02097">
    <property type="entry name" value="yccV"/>
    <property type="match status" value="1"/>
</dbReference>
<dbReference type="GO" id="GO:0006508">
    <property type="term" value="P:proteolysis"/>
    <property type="evidence" value="ECO:0007669"/>
    <property type="project" value="UniProtKB-KW"/>
</dbReference>
<evidence type="ECO:0000256" key="4">
    <source>
        <dbReference type="ARBA" id="ARBA00022679"/>
    </source>
</evidence>
<dbReference type="SMART" id="SM00992">
    <property type="entry name" value="YccV-like"/>
    <property type="match status" value="1"/>
</dbReference>
<keyword evidence="14" id="KW-1185">Reference proteome</keyword>
<feature type="binding site" evidence="11">
    <location>
        <position position="273"/>
    </location>
    <ligand>
        <name>S-adenosyl-L-methionine</name>
        <dbReference type="ChEBI" id="CHEBI:59789"/>
    </ligand>
</feature>
<evidence type="ECO:0000256" key="5">
    <source>
        <dbReference type="ARBA" id="ARBA00022691"/>
    </source>
</evidence>
<evidence type="ECO:0000313" key="14">
    <source>
        <dbReference type="Proteomes" id="UP001162480"/>
    </source>
</evidence>
<dbReference type="GO" id="GO:0005762">
    <property type="term" value="C:mitochondrial large ribosomal subunit"/>
    <property type="evidence" value="ECO:0007669"/>
    <property type="project" value="TreeGrafter"/>
</dbReference>
<evidence type="ECO:0000256" key="10">
    <source>
        <dbReference type="ARBA" id="ARBA00049302"/>
    </source>
</evidence>
<dbReference type="PROSITE" id="PS51686">
    <property type="entry name" value="SAM_MT_RSMB_NOP"/>
    <property type="match status" value="1"/>
</dbReference>
<feature type="binding site" evidence="11">
    <location>
        <position position="320"/>
    </location>
    <ligand>
        <name>S-adenosyl-L-methionine</name>
        <dbReference type="ChEBI" id="CHEBI:59789"/>
    </ligand>
</feature>
<dbReference type="PANTHER" id="PTHR22808:SF3">
    <property type="entry name" value="5-METHYLCYTOSINE RRNA METHYLTRANSFERASE NSUN4"/>
    <property type="match status" value="1"/>
</dbReference>
<dbReference type="GO" id="GO:0003723">
    <property type="term" value="F:RNA binding"/>
    <property type="evidence" value="ECO:0007669"/>
    <property type="project" value="UniProtKB-UniRule"/>
</dbReference>
<comment type="caution">
    <text evidence="11">Lacks conserved residue(s) required for the propagation of feature annotation.</text>
</comment>
<feature type="domain" description="SAM-dependent MTase RsmB/NOP-type" evidence="12">
    <location>
        <begin position="147"/>
        <end position="443"/>
    </location>
</feature>
<gene>
    <name evidence="13" type="ORF">OCTVUL_1B015331</name>
</gene>
<evidence type="ECO:0000256" key="3">
    <source>
        <dbReference type="ARBA" id="ARBA00022603"/>
    </source>
</evidence>
<keyword evidence="7" id="KW-0809">Transit peptide</keyword>
<dbReference type="InterPro" id="IPR001678">
    <property type="entry name" value="MeTrfase_RsmB-F_NOP2_dom"/>
</dbReference>
<dbReference type="SUPFAM" id="SSF141255">
    <property type="entry name" value="YccV-like"/>
    <property type="match status" value="1"/>
</dbReference>
<keyword evidence="13" id="KW-0378">Hydrolase</keyword>
<keyword evidence="6 11" id="KW-0694">RNA-binding</keyword>
<keyword evidence="13" id="KW-0645">Protease</keyword>
<accession>A0AA36BHM5</accession>
<keyword evidence="3 11" id="KW-0489">Methyltransferase</keyword>
<evidence type="ECO:0000256" key="11">
    <source>
        <dbReference type="PROSITE-ProRule" id="PRU01023"/>
    </source>
</evidence>
<evidence type="ECO:0000259" key="12">
    <source>
        <dbReference type="PROSITE" id="PS51686"/>
    </source>
</evidence>
<evidence type="ECO:0000256" key="1">
    <source>
        <dbReference type="ARBA" id="ARBA00004173"/>
    </source>
</evidence>
<comment type="subcellular location">
    <subcellularLocation>
        <location evidence="1">Mitochondrion</location>
    </subcellularLocation>
</comment>
<evidence type="ECO:0000256" key="9">
    <source>
        <dbReference type="ARBA" id="ARBA00042050"/>
    </source>
</evidence>
<evidence type="ECO:0000313" key="13">
    <source>
        <dbReference type="EMBL" id="CAI9733796.1"/>
    </source>
</evidence>
<evidence type="ECO:0000256" key="6">
    <source>
        <dbReference type="ARBA" id="ARBA00022884"/>
    </source>
</evidence>
<dbReference type="Gene3D" id="6.20.240.40">
    <property type="match status" value="1"/>
</dbReference>
<reference evidence="13" key="1">
    <citation type="submission" date="2023-08" db="EMBL/GenBank/DDBJ databases">
        <authorList>
            <person name="Alioto T."/>
            <person name="Alioto T."/>
            <person name="Gomez Garrido J."/>
        </authorList>
    </citation>
    <scope>NUCLEOTIDE SEQUENCE</scope>
</reference>
<evidence type="ECO:0000256" key="7">
    <source>
        <dbReference type="ARBA" id="ARBA00022946"/>
    </source>
</evidence>
<dbReference type="Gene3D" id="3.40.50.150">
    <property type="entry name" value="Vaccinia Virus protein VP39"/>
    <property type="match status" value="1"/>
</dbReference>
<dbReference type="AlphaFoldDB" id="A0AA36BHM5"/>
<dbReference type="Gene3D" id="2.30.30.390">
    <property type="entry name" value="Hemimethylated DNA-binding domain"/>
    <property type="match status" value="1"/>
</dbReference>
<dbReference type="InterPro" id="IPR023267">
    <property type="entry name" value="RCMT"/>
</dbReference>
<organism evidence="13 14">
    <name type="scientific">Octopus vulgaris</name>
    <name type="common">Common octopus</name>
    <dbReference type="NCBI Taxonomy" id="6645"/>
    <lineage>
        <taxon>Eukaryota</taxon>
        <taxon>Metazoa</taxon>
        <taxon>Spiralia</taxon>
        <taxon>Lophotrochozoa</taxon>
        <taxon>Mollusca</taxon>
        <taxon>Cephalopoda</taxon>
        <taxon>Coleoidea</taxon>
        <taxon>Octopodiformes</taxon>
        <taxon>Octopoda</taxon>
        <taxon>Incirrata</taxon>
        <taxon>Octopodidae</taxon>
        <taxon>Octopus</taxon>
    </lineage>
</organism>
<dbReference type="Proteomes" id="UP001162480">
    <property type="component" value="Chromosome 15"/>
</dbReference>
<evidence type="ECO:0000256" key="8">
    <source>
        <dbReference type="ARBA" id="ARBA00023128"/>
    </source>
</evidence>
<dbReference type="GO" id="GO:0008173">
    <property type="term" value="F:RNA methyltransferase activity"/>
    <property type="evidence" value="ECO:0007669"/>
    <property type="project" value="InterPro"/>
</dbReference>
<dbReference type="SUPFAM" id="SSF53335">
    <property type="entry name" value="S-adenosyl-L-methionine-dependent methyltransferases"/>
    <property type="match status" value="1"/>
</dbReference>
<feature type="binding site" evidence="11">
    <location>
        <begin position="250"/>
        <end position="256"/>
    </location>
    <ligand>
        <name>S-adenosyl-L-methionine</name>
        <dbReference type="ChEBI" id="CHEBI:59789"/>
    </ligand>
</feature>
<keyword evidence="4 11" id="KW-0808">Transferase</keyword>
<sequence>MFTNSLSTMFRCHQTTLTRYTDLLIQPRRFRYKKKWATHFKEKTHCDRALEYFDVFYKPLYGKLWPSIRISLLSNHKYCALVNNFSFVEDTTKFLEKLGCHDIIQRAKATEPLLHEDSVERSKISDISESIVENTVGSDDSDVEDHNRTNLTAFLPVKKVYSSKQLQKKEELEQSVYMPQNIALKVVPCSISALPEHLKVYCFKRGNTGTFPSPKIHKTDLLDYFLLDAASILPVIALDLQRKETVLDLCAAPGGKTLAISQTLLIKDIVCNDISYSRLSRLKNMLRFYIGDFENNFSLEFSKNNGCHFNEPFFDKVLVDVPCNTDRHVLLSEDNNLFKPGRIDERVSLPEQQRNLLVSGIKSCRPGGSVVYSTCTLSFAQNDGVIQSAYDYLMQNSNIDIKYQLCQAQLLADSPEKQLAQKMPLQRIAVFHLGLLLFVLPFQYFITRISTTSESQRINQLQDVVKSVSVFRQKYLSWESWQRWCNDLFETVNKNLPASKPLTKDESEAESPAYFATSLKPRSPRPSNVEFRVGQVIKHKIWGYRGVIIGWDEVAIAPEAWLEMNHPTSKSHWKTMPNYSILVDTRDRLSPQVTYVPQENIKLITHTRIFHPEIDHYFEKYDGTQYLPRPSIRRIYPYD</sequence>
<keyword evidence="8" id="KW-0496">Mitochondrion</keyword>
<dbReference type="Pfam" id="PF08755">
    <property type="entry name" value="YccV-like"/>
    <property type="match status" value="1"/>
</dbReference>
<dbReference type="InterPro" id="IPR029063">
    <property type="entry name" value="SAM-dependent_MTases_sf"/>
</dbReference>
<dbReference type="PRINTS" id="PR02008">
    <property type="entry name" value="RCMTFAMILY"/>
</dbReference>
<dbReference type="CDD" id="cd02440">
    <property type="entry name" value="AdoMet_MTases"/>
    <property type="match status" value="1"/>
</dbReference>
<keyword evidence="2" id="KW-0698">rRNA processing</keyword>
<keyword evidence="5 11" id="KW-0949">S-adenosyl-L-methionine</keyword>
<feature type="active site" description="Nucleophile" evidence="11">
    <location>
        <position position="375"/>
    </location>
</feature>
<dbReference type="EMBL" id="OX597828">
    <property type="protein sequence ID" value="CAI9733796.1"/>
    <property type="molecule type" value="Genomic_DNA"/>
</dbReference>
<dbReference type="InterPro" id="IPR011722">
    <property type="entry name" value="Hemimethylated_DNA-bd_dom"/>
</dbReference>
<comment type="similarity">
    <text evidence="11">Belongs to the class I-like SAM-binding methyltransferase superfamily. RsmB/NOP family.</text>
</comment>